<dbReference type="AlphaFoldDB" id="A0A0F9JR91"/>
<feature type="domain" description="Transglycosylase SLT" evidence="1">
    <location>
        <begin position="25"/>
        <end position="102"/>
    </location>
</feature>
<accession>A0A0F9JR91</accession>
<reference evidence="2" key="1">
    <citation type="journal article" date="2015" name="Nature">
        <title>Complex archaea that bridge the gap between prokaryotes and eukaryotes.</title>
        <authorList>
            <person name="Spang A."/>
            <person name="Saw J.H."/>
            <person name="Jorgensen S.L."/>
            <person name="Zaremba-Niedzwiedzka K."/>
            <person name="Martijn J."/>
            <person name="Lind A.E."/>
            <person name="van Eijk R."/>
            <person name="Schleper C."/>
            <person name="Guy L."/>
            <person name="Ettema T.J."/>
        </authorList>
    </citation>
    <scope>NUCLEOTIDE SEQUENCE</scope>
</reference>
<gene>
    <name evidence="2" type="ORF">LCGC14_1727190</name>
</gene>
<dbReference type="EMBL" id="LAZR01015624">
    <property type="protein sequence ID" value="KKM08106.1"/>
    <property type="molecule type" value="Genomic_DNA"/>
</dbReference>
<evidence type="ECO:0000259" key="1">
    <source>
        <dbReference type="Pfam" id="PF18896"/>
    </source>
</evidence>
<protein>
    <recommendedName>
        <fullName evidence="1">Transglycosylase SLT domain-containing protein</fullName>
    </recommendedName>
</protein>
<proteinExistence type="predicted"/>
<evidence type="ECO:0000313" key="2">
    <source>
        <dbReference type="EMBL" id="KKM08106.1"/>
    </source>
</evidence>
<name>A0A0F9JR91_9ZZZZ</name>
<comment type="caution">
    <text evidence="2">The sequence shown here is derived from an EMBL/GenBank/DDBJ whole genome shotgun (WGS) entry which is preliminary data.</text>
</comment>
<dbReference type="Pfam" id="PF18896">
    <property type="entry name" value="SLT_3"/>
    <property type="match status" value="1"/>
</dbReference>
<sequence length="429" mass="46551">MADPPPGMGAVLSYDEIYRILIGIGASDLEADQLTAIALAESGGRTTTHNPGTAAIPEDSWGMFQFNLNAHPYITEDAAQDPVTSANYALNMYRQQGPTPWSVTHEQHRGTSRDYRQYLRDPGASTDQGGPPVITPPDVYGSELTTTGGADAGGAPVDWPKQEDYLDYDTWMEATARMATTFGIAGIQMPAGVPSWATAAWHAAQEDAAGLDPSQIALNLAQVAKINEELRQGKILLPYDLDKIKQDIRLAEPFGSEKVLRTSEGQRGYNDYWAGGPPTAKGTDYLAGYNLAKAGDEPRQTAVSTYLDTVVAEIGQEIELRGQNITAAVEEIRGKIDTFDTASRAFEGIQKYTIPFDSKYVPGFEPDGFATSIGLQPWEASPISYDPFQMGIDLLASSPRPTGFKEPSLPGAYDPDMFKKAIDFYRGMI</sequence>
<organism evidence="2">
    <name type="scientific">marine sediment metagenome</name>
    <dbReference type="NCBI Taxonomy" id="412755"/>
    <lineage>
        <taxon>unclassified sequences</taxon>
        <taxon>metagenomes</taxon>
        <taxon>ecological metagenomes</taxon>
    </lineage>
</organism>
<dbReference type="InterPro" id="IPR043992">
    <property type="entry name" value="SLT_3"/>
</dbReference>